<comment type="caution">
    <text evidence="4">The sequence shown here is derived from an EMBL/GenBank/DDBJ whole genome shotgun (WGS) entry which is preliminary data.</text>
</comment>
<dbReference type="PROSITE" id="PS50871">
    <property type="entry name" value="C1Q"/>
    <property type="match status" value="1"/>
</dbReference>
<proteinExistence type="predicted"/>
<gene>
    <name evidence="4" type="primary">MMRN1</name>
    <name evidence="4" type="ORF">MHBO_004678</name>
</gene>
<evidence type="ECO:0000256" key="2">
    <source>
        <dbReference type="ARBA" id="ARBA00022525"/>
    </source>
</evidence>
<evidence type="ECO:0000313" key="4">
    <source>
        <dbReference type="EMBL" id="MES1923135.1"/>
    </source>
</evidence>
<dbReference type="PANTHER" id="PTHR15427">
    <property type="entry name" value="EMILIN ELASTIN MICROFIBRIL INTERFACE-LOCATED PROTEIN ELASTIN MICROFIBRIL INTERFACER"/>
    <property type="match status" value="1"/>
</dbReference>
<dbReference type="EMBL" id="JBDODL010004861">
    <property type="protein sequence ID" value="MES1923135.1"/>
    <property type="molecule type" value="Genomic_DNA"/>
</dbReference>
<comment type="subcellular location">
    <subcellularLocation>
        <location evidence="1">Secreted</location>
    </subcellularLocation>
</comment>
<dbReference type="Pfam" id="PF00386">
    <property type="entry name" value="C1q"/>
    <property type="match status" value="1"/>
</dbReference>
<accession>A0ABV2ATZ0</accession>
<dbReference type="Gene3D" id="2.60.120.40">
    <property type="match status" value="1"/>
</dbReference>
<dbReference type="InterPro" id="IPR050392">
    <property type="entry name" value="Collagen/C1q_domain"/>
</dbReference>
<dbReference type="InterPro" id="IPR008983">
    <property type="entry name" value="Tumour_necrosis_fac-like_dom"/>
</dbReference>
<dbReference type="PANTHER" id="PTHR15427:SF50">
    <property type="entry name" value="COMPLEMENT C1Q TUMOR NECROSIS FACTOR-RELATED PROTEIN 2-LIKE"/>
    <property type="match status" value="1"/>
</dbReference>
<dbReference type="SMART" id="SM00110">
    <property type="entry name" value="C1Q"/>
    <property type="match status" value="1"/>
</dbReference>
<evidence type="ECO:0000256" key="1">
    <source>
        <dbReference type="ARBA" id="ARBA00004613"/>
    </source>
</evidence>
<dbReference type="Proteomes" id="UP001439008">
    <property type="component" value="Unassembled WGS sequence"/>
</dbReference>
<evidence type="ECO:0000313" key="5">
    <source>
        <dbReference type="Proteomes" id="UP001439008"/>
    </source>
</evidence>
<organism evidence="4 5">
    <name type="scientific">Bonamia ostreae</name>
    <dbReference type="NCBI Taxonomy" id="126728"/>
    <lineage>
        <taxon>Eukaryota</taxon>
        <taxon>Sar</taxon>
        <taxon>Rhizaria</taxon>
        <taxon>Endomyxa</taxon>
        <taxon>Ascetosporea</taxon>
        <taxon>Haplosporida</taxon>
        <taxon>Bonamia</taxon>
    </lineage>
</organism>
<name>A0ABV2ATZ0_9EUKA</name>
<feature type="domain" description="C1q" evidence="3">
    <location>
        <begin position="1"/>
        <end position="99"/>
    </location>
</feature>
<evidence type="ECO:0000259" key="3">
    <source>
        <dbReference type="PROSITE" id="PS50871"/>
    </source>
</evidence>
<dbReference type="SUPFAM" id="SSF49842">
    <property type="entry name" value="TNF-like"/>
    <property type="match status" value="1"/>
</dbReference>
<reference evidence="4 5" key="1">
    <citation type="journal article" date="2024" name="BMC Biol.">
        <title>Comparative genomics of Ascetosporea gives new insight into the evolutionary basis for animal parasitism in Rhizaria.</title>
        <authorList>
            <person name="Hiltunen Thoren M."/>
            <person name="Onut-Brannstrom I."/>
            <person name="Alfjorden A."/>
            <person name="Peckova H."/>
            <person name="Swords F."/>
            <person name="Hooper C."/>
            <person name="Holzer A.S."/>
            <person name="Bass D."/>
            <person name="Burki F."/>
        </authorList>
    </citation>
    <scope>NUCLEOTIDE SEQUENCE [LARGE SCALE GENOMIC DNA]</scope>
    <source>
        <strain evidence="4">20-A016</strain>
    </source>
</reference>
<protein>
    <submittedName>
        <fullName evidence="4">Coagulation</fullName>
    </submittedName>
</protein>
<keyword evidence="2" id="KW-0964">Secreted</keyword>
<sequence length="99" mass="11088">MYPRNGYSTSTGIFRCTKHGLYIFLVNVESNTQLLTAYIQVNYSRKTEIRSDGRRGGYDCTSAVAVLELNYGDEVSVYLTTGTADEGQTMFNGYLLHPL</sequence>
<keyword evidence="5" id="KW-1185">Reference proteome</keyword>
<dbReference type="InterPro" id="IPR001073">
    <property type="entry name" value="C1q_dom"/>
</dbReference>